<evidence type="ECO:0000313" key="1">
    <source>
        <dbReference type="EMBL" id="PIP19536.1"/>
    </source>
</evidence>
<protein>
    <recommendedName>
        <fullName evidence="3">AAA+ ATPase domain-containing protein</fullName>
    </recommendedName>
</protein>
<name>A0A2G9YJY0_9BACT</name>
<dbReference type="SUPFAM" id="SSF52540">
    <property type="entry name" value="P-loop containing nucleoside triphosphate hydrolases"/>
    <property type="match status" value="1"/>
</dbReference>
<dbReference type="EMBL" id="PCRK01000050">
    <property type="protein sequence ID" value="PIP19536.1"/>
    <property type="molecule type" value="Genomic_DNA"/>
</dbReference>
<proteinExistence type="predicted"/>
<gene>
    <name evidence="1" type="ORF">COX41_02310</name>
</gene>
<dbReference type="AlphaFoldDB" id="A0A2G9YJY0"/>
<dbReference type="InterPro" id="IPR027417">
    <property type="entry name" value="P-loop_NTPase"/>
</dbReference>
<comment type="caution">
    <text evidence="1">The sequence shown here is derived from an EMBL/GenBank/DDBJ whole genome shotgun (WGS) entry which is preliminary data.</text>
</comment>
<evidence type="ECO:0000313" key="2">
    <source>
        <dbReference type="Proteomes" id="UP000231292"/>
    </source>
</evidence>
<dbReference type="Gene3D" id="3.40.50.300">
    <property type="entry name" value="P-loop containing nucleotide triphosphate hydrolases"/>
    <property type="match status" value="1"/>
</dbReference>
<accession>A0A2G9YJY0</accession>
<sequence length="235" mass="27070">MNNDNLVGRKDELKLINDLMDKKRNIIMFGEEGVGKSAIAQRVLNEQGGKNNIYMQENHTLRQTLTGIITAIPNEERKVIDSLNILALKKKCYEILKSTPNYIVLDHVGRVEPKHYAFFTYVLEKNIPLLVISRGLDKKAIGHLCMALYDFEKGEIKNFDKTASNNLIDYLMKEFNIKVTKEAEFKQAIFNHSKGNPKIIKALCFLARDVKYKRNDSLDVHLMDLDRRINETIAK</sequence>
<reference evidence="1 2" key="1">
    <citation type="submission" date="2017-09" db="EMBL/GenBank/DDBJ databases">
        <title>Depth-based differentiation of microbial function through sediment-hosted aquifers and enrichment of novel symbionts in the deep terrestrial subsurface.</title>
        <authorList>
            <person name="Probst A.J."/>
            <person name="Ladd B."/>
            <person name="Jarett J.K."/>
            <person name="Geller-Mcgrath D.E."/>
            <person name="Sieber C.M."/>
            <person name="Emerson J.B."/>
            <person name="Anantharaman K."/>
            <person name="Thomas B.C."/>
            <person name="Malmstrom R."/>
            <person name="Stieglmeier M."/>
            <person name="Klingl A."/>
            <person name="Woyke T."/>
            <person name="Ryan C.M."/>
            <person name="Banfield J.F."/>
        </authorList>
    </citation>
    <scope>NUCLEOTIDE SEQUENCE [LARGE SCALE GENOMIC DNA]</scope>
    <source>
        <strain evidence="1">CG23_combo_of_CG06-09_8_20_14_all_41_10</strain>
    </source>
</reference>
<evidence type="ECO:0008006" key="3">
    <source>
        <dbReference type="Google" id="ProtNLM"/>
    </source>
</evidence>
<dbReference type="PROSITE" id="PS00675">
    <property type="entry name" value="SIGMA54_INTERACT_1"/>
    <property type="match status" value="1"/>
</dbReference>
<dbReference type="Proteomes" id="UP000231292">
    <property type="component" value="Unassembled WGS sequence"/>
</dbReference>
<dbReference type="InterPro" id="IPR025662">
    <property type="entry name" value="Sigma_54_int_dom_ATP-bd_1"/>
</dbReference>
<organism evidence="1 2">
    <name type="scientific">Candidatus Sherwoodlollariibacterium unditelluris</name>
    <dbReference type="NCBI Taxonomy" id="1974757"/>
    <lineage>
        <taxon>Bacteria</taxon>
        <taxon>Pseudomonadati</taxon>
        <taxon>Candidatus Omnitrophota</taxon>
        <taxon>Candidatus Sherwoodlollariibacterium</taxon>
    </lineage>
</organism>